<reference evidence="2 3" key="1">
    <citation type="submission" date="2018-10" db="EMBL/GenBank/DDBJ databases">
        <authorList>
            <consortium name="Pathogen Informatics"/>
        </authorList>
    </citation>
    <scope>NUCLEOTIDE SEQUENCE [LARGE SCALE GENOMIC DNA]</scope>
</reference>
<keyword evidence="3" id="KW-1185">Reference proteome</keyword>
<proteinExistence type="predicted"/>
<dbReference type="Proteomes" id="UP000267029">
    <property type="component" value="Unassembled WGS sequence"/>
</dbReference>
<feature type="compositionally biased region" description="Basic and acidic residues" evidence="1">
    <location>
        <begin position="62"/>
        <end position="71"/>
    </location>
</feature>
<evidence type="ECO:0000313" key="4">
    <source>
        <dbReference type="WBParaSite" id="MCU_008743-RA"/>
    </source>
</evidence>
<protein>
    <submittedName>
        <fullName evidence="4">ATP-grasp target RiPP</fullName>
    </submittedName>
</protein>
<feature type="region of interest" description="Disordered" evidence="1">
    <location>
        <begin position="62"/>
        <end position="94"/>
    </location>
</feature>
<name>A0A0R3U6S1_MESCO</name>
<evidence type="ECO:0000313" key="2">
    <source>
        <dbReference type="EMBL" id="VDD76493.1"/>
    </source>
</evidence>
<evidence type="ECO:0000256" key="1">
    <source>
        <dbReference type="SAM" id="MobiDB-lite"/>
    </source>
</evidence>
<dbReference type="WBParaSite" id="MCU_008743-RA">
    <property type="protein sequence ID" value="MCU_008743-RA"/>
    <property type="gene ID" value="MCU_008743"/>
</dbReference>
<evidence type="ECO:0000313" key="3">
    <source>
        <dbReference type="Proteomes" id="UP000267029"/>
    </source>
</evidence>
<sequence length="103" mass="11663">MTDQFKTTGVIFNDGAMRHINRGSGCHLFMTQNDPRPPPAPTNPRPDTMHLEAQQAEHRVPLWFRSEERPPTGKTQDQLTTGTQGPAKLITAEDGWHIKQDLY</sequence>
<dbReference type="EMBL" id="UXSR01000414">
    <property type="protein sequence ID" value="VDD76493.1"/>
    <property type="molecule type" value="Genomic_DNA"/>
</dbReference>
<reference evidence="4" key="2">
    <citation type="submission" date="2019-11" db="UniProtKB">
        <authorList>
            <consortium name="WormBaseParasite"/>
        </authorList>
    </citation>
    <scope>IDENTIFICATION</scope>
</reference>
<feature type="region of interest" description="Disordered" evidence="1">
    <location>
        <begin position="26"/>
        <end position="48"/>
    </location>
</feature>
<gene>
    <name evidence="2" type="ORF">MCOS_LOCUS2496</name>
</gene>
<dbReference type="AlphaFoldDB" id="A0A0R3U6S1"/>
<feature type="compositionally biased region" description="Pro residues" evidence="1">
    <location>
        <begin position="35"/>
        <end position="44"/>
    </location>
</feature>
<accession>A0A0R3U6S1</accession>
<feature type="compositionally biased region" description="Polar residues" evidence="1">
    <location>
        <begin position="73"/>
        <end position="84"/>
    </location>
</feature>
<organism evidence="4">
    <name type="scientific">Mesocestoides corti</name>
    <name type="common">Flatworm</name>
    <dbReference type="NCBI Taxonomy" id="53468"/>
    <lineage>
        <taxon>Eukaryota</taxon>
        <taxon>Metazoa</taxon>
        <taxon>Spiralia</taxon>
        <taxon>Lophotrochozoa</taxon>
        <taxon>Platyhelminthes</taxon>
        <taxon>Cestoda</taxon>
        <taxon>Eucestoda</taxon>
        <taxon>Cyclophyllidea</taxon>
        <taxon>Mesocestoididae</taxon>
        <taxon>Mesocestoides</taxon>
    </lineage>
</organism>